<feature type="domain" description="Multidrug resistance protein MdtA-like barrel-sandwich hybrid" evidence="4">
    <location>
        <begin position="55"/>
        <end position="243"/>
    </location>
</feature>
<evidence type="ECO:0000256" key="1">
    <source>
        <dbReference type="ARBA" id="ARBA00004196"/>
    </source>
</evidence>
<evidence type="ECO:0000259" key="4">
    <source>
        <dbReference type="Pfam" id="PF25917"/>
    </source>
</evidence>
<evidence type="ECO:0000313" key="6">
    <source>
        <dbReference type="EMBL" id="PTE15220.1"/>
    </source>
</evidence>
<keyword evidence="3" id="KW-1133">Transmembrane helix</keyword>
<comment type="caution">
    <text evidence="6">The sequence shown here is derived from an EMBL/GenBank/DDBJ whole genome shotgun (WGS) entry which is preliminary data.</text>
</comment>
<dbReference type="InterPro" id="IPR050739">
    <property type="entry name" value="MFP"/>
</dbReference>
<feature type="domain" description="p-hydroxybenzoic acid efflux pump subunit AaeA-like beta-barrel" evidence="5">
    <location>
        <begin position="249"/>
        <end position="339"/>
    </location>
</feature>
<dbReference type="Proteomes" id="UP000241362">
    <property type="component" value="Unassembled WGS sequence"/>
</dbReference>
<dbReference type="SUPFAM" id="SSF111369">
    <property type="entry name" value="HlyD-like secretion proteins"/>
    <property type="match status" value="2"/>
</dbReference>
<dbReference type="Gene3D" id="2.40.30.170">
    <property type="match status" value="1"/>
</dbReference>
<comment type="subcellular location">
    <subcellularLocation>
        <location evidence="1">Cell envelope</location>
    </subcellularLocation>
</comment>
<sequence>MTTETSAVQRRSRLGRTMVMGIVPVALLAGAAFWWITSGRYESTENANLHEARMSVASDLSGRVVKVAIHDSQRVSKGDLLFQVDPEPYRLALAEAEVSLQSARIEVEQLKAAFAQAESQAKQARDNADYLESELTRQEKLSDRGVAAGTALDGARHQAVQAREQAETAAQTVAAALAALGGDPATPTDDHPKVRKARVERDKATYDLGLTEVRAPADGIVYQASSFREGQFVSAGSPLFALVETGEVWVEANFKETQLDGIAVGQPVEIAFDVAPNRKLTGTVEAIGAGTGAEFSLLPAQNATGNWVKVTQRVPVRVRLDDPAKVGDLSSGLSAEVTVDTGRHSNLLGLFAWAGE</sequence>
<protein>
    <submittedName>
        <fullName evidence="6">HlyD family secretion protein</fullName>
    </submittedName>
</protein>
<proteinExistence type="predicted"/>
<dbReference type="GO" id="GO:0030313">
    <property type="term" value="C:cell envelope"/>
    <property type="evidence" value="ECO:0007669"/>
    <property type="project" value="UniProtKB-SubCell"/>
</dbReference>
<feature type="coiled-coil region" evidence="2">
    <location>
        <begin position="93"/>
        <end position="172"/>
    </location>
</feature>
<dbReference type="Pfam" id="PF25963">
    <property type="entry name" value="Beta-barrel_AAEA"/>
    <property type="match status" value="1"/>
</dbReference>
<reference evidence="6 7" key="1">
    <citation type="submission" date="2018-03" db="EMBL/GenBank/DDBJ databases">
        <title>Rhodobacter blasticus.</title>
        <authorList>
            <person name="Meyer T.E."/>
            <person name="Miller S."/>
            <person name="Lodha T."/>
            <person name="Gandham S."/>
            <person name="Chintalapati S."/>
            <person name="Chintalapati V.R."/>
        </authorList>
    </citation>
    <scope>NUCLEOTIDE SEQUENCE [LARGE SCALE GENOMIC DNA]</scope>
    <source>
        <strain evidence="6 7">DSM 2131</strain>
    </source>
</reference>
<evidence type="ECO:0000313" key="7">
    <source>
        <dbReference type="Proteomes" id="UP000241362"/>
    </source>
</evidence>
<dbReference type="EMBL" id="PZKE01000004">
    <property type="protein sequence ID" value="PTE15220.1"/>
    <property type="molecule type" value="Genomic_DNA"/>
</dbReference>
<dbReference type="InterPro" id="IPR058634">
    <property type="entry name" value="AaeA-lik-b-barrel"/>
</dbReference>
<dbReference type="GO" id="GO:0055085">
    <property type="term" value="P:transmembrane transport"/>
    <property type="evidence" value="ECO:0007669"/>
    <property type="project" value="InterPro"/>
</dbReference>
<evidence type="ECO:0000256" key="3">
    <source>
        <dbReference type="SAM" id="Phobius"/>
    </source>
</evidence>
<keyword evidence="3" id="KW-0812">Transmembrane</keyword>
<accession>A0A2T4JBC6</accession>
<evidence type="ECO:0000256" key="2">
    <source>
        <dbReference type="SAM" id="Coils"/>
    </source>
</evidence>
<evidence type="ECO:0000259" key="5">
    <source>
        <dbReference type="Pfam" id="PF25963"/>
    </source>
</evidence>
<dbReference type="RefSeq" id="WP_107672471.1">
    <property type="nucleotide sequence ID" value="NZ_PZKE01000004.1"/>
</dbReference>
<dbReference type="AlphaFoldDB" id="A0A2T4JBC6"/>
<dbReference type="Pfam" id="PF25917">
    <property type="entry name" value="BSH_RND"/>
    <property type="match status" value="1"/>
</dbReference>
<organism evidence="6 7">
    <name type="scientific">Fuscovulum blasticum DSM 2131</name>
    <dbReference type="NCBI Taxonomy" id="1188250"/>
    <lineage>
        <taxon>Bacteria</taxon>
        <taxon>Pseudomonadati</taxon>
        <taxon>Pseudomonadota</taxon>
        <taxon>Alphaproteobacteria</taxon>
        <taxon>Rhodobacterales</taxon>
        <taxon>Paracoccaceae</taxon>
        <taxon>Pseudogemmobacter</taxon>
    </lineage>
</organism>
<gene>
    <name evidence="6" type="ORF">C5F44_05220</name>
</gene>
<dbReference type="InterPro" id="IPR058625">
    <property type="entry name" value="MdtA-like_BSH"/>
</dbReference>
<keyword evidence="7" id="KW-1185">Reference proteome</keyword>
<feature type="transmembrane region" description="Helical" evidence="3">
    <location>
        <begin position="18"/>
        <end position="36"/>
    </location>
</feature>
<dbReference type="Gene3D" id="2.40.50.100">
    <property type="match status" value="1"/>
</dbReference>
<dbReference type="PANTHER" id="PTHR30386">
    <property type="entry name" value="MEMBRANE FUSION SUBUNIT OF EMRAB-TOLC MULTIDRUG EFFLUX PUMP"/>
    <property type="match status" value="1"/>
</dbReference>
<name>A0A2T4JBC6_FUSBL</name>
<keyword evidence="3" id="KW-0472">Membrane</keyword>
<keyword evidence="2" id="KW-0175">Coiled coil</keyword>
<dbReference type="PANTHER" id="PTHR30386:SF19">
    <property type="entry name" value="MULTIDRUG EXPORT PROTEIN EMRA-RELATED"/>
    <property type="match status" value="1"/>
</dbReference>